<accession>A0ABW7F759</accession>
<evidence type="ECO:0000313" key="2">
    <source>
        <dbReference type="EMBL" id="MFG6432419.1"/>
    </source>
</evidence>
<comment type="caution">
    <text evidence="2">The sequence shown here is derived from an EMBL/GenBank/DDBJ whole genome shotgun (WGS) entry which is preliminary data.</text>
</comment>
<keyword evidence="1" id="KW-0732">Signal</keyword>
<name>A0ABW7F759_9BURK</name>
<proteinExistence type="predicted"/>
<dbReference type="EMBL" id="JBIGHV010000008">
    <property type="protein sequence ID" value="MFG6432419.1"/>
    <property type="molecule type" value="Genomic_DNA"/>
</dbReference>
<sequence>MNKIKTFALAATLCFAGAASAQEKSVAVEHVPAFNAFNHWAGQLGAVPETPVGSVQSVPLTLAGAAAGDTYQPLPVILGLPDLPLVGPGASAAARNWSQQFNYQGLILRQVVLDAAGRKRELRGMGAPLQPGERFKVRVTATFDAVAAVDQVIGDLWYGRRTGQVYPQAGLSVQIKAGETVDLPLGANEYFLMNRPANERLVVSVRHAKASPEGRSDQPAYRQDGRIGSLYLQLVPRGKFPAIEQAVSQAQ</sequence>
<dbReference type="Proteomes" id="UP001606210">
    <property type="component" value="Unassembled WGS sequence"/>
</dbReference>
<evidence type="ECO:0008006" key="4">
    <source>
        <dbReference type="Google" id="ProtNLM"/>
    </source>
</evidence>
<protein>
    <recommendedName>
        <fullName evidence="4">Molecular chaperone</fullName>
    </recommendedName>
</protein>
<evidence type="ECO:0000313" key="3">
    <source>
        <dbReference type="Proteomes" id="UP001606210"/>
    </source>
</evidence>
<evidence type="ECO:0000256" key="1">
    <source>
        <dbReference type="SAM" id="SignalP"/>
    </source>
</evidence>
<dbReference type="RefSeq" id="WP_394482268.1">
    <property type="nucleotide sequence ID" value="NZ_JBIGHV010000008.1"/>
</dbReference>
<keyword evidence="3" id="KW-1185">Reference proteome</keyword>
<feature type="signal peptide" evidence="1">
    <location>
        <begin position="1"/>
        <end position="21"/>
    </location>
</feature>
<organism evidence="2 3">
    <name type="scientific">Pelomonas parva</name>
    <dbReference type="NCBI Taxonomy" id="3299032"/>
    <lineage>
        <taxon>Bacteria</taxon>
        <taxon>Pseudomonadati</taxon>
        <taxon>Pseudomonadota</taxon>
        <taxon>Betaproteobacteria</taxon>
        <taxon>Burkholderiales</taxon>
        <taxon>Sphaerotilaceae</taxon>
        <taxon>Roseateles</taxon>
    </lineage>
</organism>
<reference evidence="2 3" key="1">
    <citation type="submission" date="2024-08" db="EMBL/GenBank/DDBJ databases">
        <authorList>
            <person name="Lu H."/>
        </authorList>
    </citation>
    <scope>NUCLEOTIDE SEQUENCE [LARGE SCALE GENOMIC DNA]</scope>
    <source>
        <strain evidence="2 3">LYH14W</strain>
    </source>
</reference>
<gene>
    <name evidence="2" type="ORF">ACG00Y_21040</name>
</gene>
<feature type="chain" id="PRO_5046637848" description="Molecular chaperone" evidence="1">
    <location>
        <begin position="22"/>
        <end position="251"/>
    </location>
</feature>